<comment type="caution">
    <text evidence="1">The sequence shown here is derived from an EMBL/GenBank/DDBJ whole genome shotgun (WGS) entry which is preliminary data.</text>
</comment>
<protein>
    <submittedName>
        <fullName evidence="1">Uncharacterized protein</fullName>
    </submittedName>
</protein>
<feature type="non-terminal residue" evidence="1">
    <location>
        <position position="1"/>
    </location>
</feature>
<dbReference type="AlphaFoldDB" id="A0A815V3F2"/>
<dbReference type="EMBL" id="CAJNOE010006858">
    <property type="protein sequence ID" value="CAF1525400.1"/>
    <property type="molecule type" value="Genomic_DNA"/>
</dbReference>
<evidence type="ECO:0000313" key="1">
    <source>
        <dbReference type="EMBL" id="CAF1525400.1"/>
    </source>
</evidence>
<name>A0A815V3F2_9BILA</name>
<reference evidence="1" key="1">
    <citation type="submission" date="2021-02" db="EMBL/GenBank/DDBJ databases">
        <authorList>
            <person name="Nowell W R."/>
        </authorList>
    </citation>
    <scope>NUCLEOTIDE SEQUENCE</scope>
</reference>
<evidence type="ECO:0000313" key="2">
    <source>
        <dbReference type="Proteomes" id="UP000663860"/>
    </source>
</evidence>
<gene>
    <name evidence="1" type="ORF">IZO911_LOCUS45975</name>
</gene>
<dbReference type="Proteomes" id="UP000663860">
    <property type="component" value="Unassembled WGS sequence"/>
</dbReference>
<sequence length="32" mass="3764">VWRGYNGHVYFSPIKVQPLESDRIFSSTKSHK</sequence>
<organism evidence="1 2">
    <name type="scientific">Adineta steineri</name>
    <dbReference type="NCBI Taxonomy" id="433720"/>
    <lineage>
        <taxon>Eukaryota</taxon>
        <taxon>Metazoa</taxon>
        <taxon>Spiralia</taxon>
        <taxon>Gnathifera</taxon>
        <taxon>Rotifera</taxon>
        <taxon>Eurotatoria</taxon>
        <taxon>Bdelloidea</taxon>
        <taxon>Adinetida</taxon>
        <taxon>Adinetidae</taxon>
        <taxon>Adineta</taxon>
    </lineage>
</organism>
<proteinExistence type="predicted"/>
<accession>A0A815V3F2</accession>